<accession>A0A6C0REW3</accession>
<dbReference type="AlphaFoldDB" id="A0A6C0REW3"/>
<evidence type="ECO:0000313" key="10">
    <source>
        <dbReference type="Proteomes" id="UP000474630"/>
    </source>
</evidence>
<reference evidence="9 10" key="1">
    <citation type="submission" date="2020-02" db="EMBL/GenBank/DDBJ databases">
        <title>Genome sequencing for Draconibacterium sp. strain M1.</title>
        <authorList>
            <person name="Park S.-J."/>
        </authorList>
    </citation>
    <scope>NUCLEOTIDE SEQUENCE [LARGE SCALE GENOMIC DNA]</scope>
    <source>
        <strain evidence="9 10">M1</strain>
    </source>
</reference>
<dbReference type="InterPro" id="IPR050250">
    <property type="entry name" value="Macrolide_Exporter_MacB"/>
</dbReference>
<feature type="domain" description="ABC3 transporter permease C-terminal" evidence="7">
    <location>
        <begin position="687"/>
        <end position="800"/>
    </location>
</feature>
<feature type="domain" description="MacB-like periplasmic core" evidence="8">
    <location>
        <begin position="21"/>
        <end position="235"/>
    </location>
</feature>
<keyword evidence="5 6" id="KW-0472">Membrane</keyword>
<comment type="subcellular location">
    <subcellularLocation>
        <location evidence="1">Cell membrane</location>
        <topology evidence="1">Multi-pass membrane protein</topology>
    </subcellularLocation>
</comment>
<evidence type="ECO:0000256" key="3">
    <source>
        <dbReference type="ARBA" id="ARBA00022692"/>
    </source>
</evidence>
<evidence type="ECO:0000256" key="5">
    <source>
        <dbReference type="ARBA" id="ARBA00023136"/>
    </source>
</evidence>
<dbReference type="Pfam" id="PF12704">
    <property type="entry name" value="MacB_PCD"/>
    <property type="match status" value="2"/>
</dbReference>
<evidence type="ECO:0000313" key="9">
    <source>
        <dbReference type="EMBL" id="QIA07611.1"/>
    </source>
</evidence>
<dbReference type="EMBL" id="CP048409">
    <property type="protein sequence ID" value="QIA07611.1"/>
    <property type="molecule type" value="Genomic_DNA"/>
</dbReference>
<dbReference type="PANTHER" id="PTHR30572:SF18">
    <property type="entry name" value="ABC-TYPE MACROLIDE FAMILY EXPORT SYSTEM PERMEASE COMPONENT 2"/>
    <property type="match status" value="1"/>
</dbReference>
<keyword evidence="3 6" id="KW-0812">Transmembrane</keyword>
<proteinExistence type="predicted"/>
<keyword evidence="10" id="KW-1185">Reference proteome</keyword>
<evidence type="ECO:0000256" key="2">
    <source>
        <dbReference type="ARBA" id="ARBA00022475"/>
    </source>
</evidence>
<feature type="transmembrane region" description="Helical" evidence="6">
    <location>
        <begin position="684"/>
        <end position="708"/>
    </location>
</feature>
<organism evidence="9 10">
    <name type="scientific">Draconibacterium halophilum</name>
    <dbReference type="NCBI Taxonomy" id="2706887"/>
    <lineage>
        <taxon>Bacteria</taxon>
        <taxon>Pseudomonadati</taxon>
        <taxon>Bacteroidota</taxon>
        <taxon>Bacteroidia</taxon>
        <taxon>Marinilabiliales</taxon>
        <taxon>Prolixibacteraceae</taxon>
        <taxon>Draconibacterium</taxon>
    </lineage>
</organism>
<feature type="transmembrane region" description="Helical" evidence="6">
    <location>
        <begin position="766"/>
        <end position="788"/>
    </location>
</feature>
<feature type="transmembrane region" description="Helical" evidence="6">
    <location>
        <begin position="728"/>
        <end position="754"/>
    </location>
</feature>
<dbReference type="GO" id="GO:0022857">
    <property type="term" value="F:transmembrane transporter activity"/>
    <property type="evidence" value="ECO:0007669"/>
    <property type="project" value="TreeGrafter"/>
</dbReference>
<evidence type="ECO:0000256" key="4">
    <source>
        <dbReference type="ARBA" id="ARBA00022989"/>
    </source>
</evidence>
<feature type="transmembrane region" description="Helical" evidence="6">
    <location>
        <begin position="293"/>
        <end position="315"/>
    </location>
</feature>
<evidence type="ECO:0000259" key="7">
    <source>
        <dbReference type="Pfam" id="PF02687"/>
    </source>
</evidence>
<keyword evidence="4 6" id="KW-1133">Transmembrane helix</keyword>
<dbReference type="Pfam" id="PF02687">
    <property type="entry name" value="FtsX"/>
    <property type="match status" value="2"/>
</dbReference>
<name>A0A6C0REW3_9BACT</name>
<dbReference type="PROSITE" id="PS51257">
    <property type="entry name" value="PROKAR_LIPOPROTEIN"/>
    <property type="match status" value="1"/>
</dbReference>
<sequence length="807" mass="91338">MIKNLLKHSLRALKKQKGYVAINILGLSIGIACSIIIALFIIHELSYDQYNENKDRLYRLTHDGKIGEQEVNASYTAAVIGPTMAIDFPEVEKFCRLNTWGDAIVKKEDIAYVIDDFAEVDSTFFQLFSIPLLKGNSKTVLNEPNTMVLSESTAKKIFGDEDPINKLLRVNTGQDPYRVTGVMADFPEETHLNANILTSFMTNQRSDDKEWLNHSFSTYILLKPNTSPDNVEAKFSGMIEKYVGPRVQQLFGVSLSDFVTQGNRYEFHLQPVTKIHLQPEVEHEVKPATDPKYLVIFSSVAILIIVIASINFMNLSTAQATKRAKEIGVKKVSGSSKGMLILQFLTDSTLISFIALILAVVIVFISLPFFNDVFDTQVRFDLLEHFYYIPILLVFALFVGFIAGAYPAFYLSSFNPNTVLRGKLRDGAKNGKLRRILVSVQFLISIILIVGTVIMYRQLTYMVNKDVGFDKDRLMVINSAGAIGDQVKAFKQEILKIPGVEFVSASTAVPGHNTNNNGYMLEGRDGQTFLMQTAYVDYDFLKTYNIPLSDGRFFDREFGADHDACIVNRKTIEEFGIDDYTQARFVVVFNDEGDKKFMPIIGVSNNFHFESLHNRINPYVMRFKEDDNNWGFISVKFNTDASAAAISQIEDSWKRFASNNPLRYFFMDEDFSHMYKSERQNAKLSVVFAILGIFIAALGLFGLTSFTVEQRTKEVGVRKALGASGYSIFYLISKEIVVLVCVATLVAWPLIYWVATNWLHNYYYRIHLGVFEFIIGFIVAISIALATISYKTLQTLRINPAHTLRYE</sequence>
<dbReference type="GO" id="GO:0005886">
    <property type="term" value="C:plasma membrane"/>
    <property type="evidence" value="ECO:0007669"/>
    <property type="project" value="UniProtKB-SubCell"/>
</dbReference>
<gene>
    <name evidence="9" type="ORF">G0Q07_07670</name>
</gene>
<dbReference type="KEGG" id="drc:G0Q07_07670"/>
<feature type="domain" description="ABC3 transporter permease C-terminal" evidence="7">
    <location>
        <begin position="299"/>
        <end position="416"/>
    </location>
</feature>
<feature type="transmembrane region" description="Helical" evidence="6">
    <location>
        <begin position="433"/>
        <end position="456"/>
    </location>
</feature>
<feature type="transmembrane region" description="Helical" evidence="6">
    <location>
        <begin position="340"/>
        <end position="367"/>
    </location>
</feature>
<feature type="domain" description="MacB-like periplasmic core" evidence="8">
    <location>
        <begin position="444"/>
        <end position="647"/>
    </location>
</feature>
<dbReference type="PANTHER" id="PTHR30572">
    <property type="entry name" value="MEMBRANE COMPONENT OF TRANSPORTER-RELATED"/>
    <property type="match status" value="1"/>
</dbReference>
<evidence type="ECO:0000256" key="1">
    <source>
        <dbReference type="ARBA" id="ARBA00004651"/>
    </source>
</evidence>
<protein>
    <submittedName>
        <fullName evidence="9">FtsX-like permease family protein</fullName>
    </submittedName>
</protein>
<evidence type="ECO:0000259" key="8">
    <source>
        <dbReference type="Pfam" id="PF12704"/>
    </source>
</evidence>
<keyword evidence="2" id="KW-1003">Cell membrane</keyword>
<dbReference type="RefSeq" id="WP_163345532.1">
    <property type="nucleotide sequence ID" value="NZ_CP048409.1"/>
</dbReference>
<dbReference type="Proteomes" id="UP000474630">
    <property type="component" value="Chromosome"/>
</dbReference>
<dbReference type="InterPro" id="IPR003838">
    <property type="entry name" value="ABC3_permease_C"/>
</dbReference>
<feature type="transmembrane region" description="Helical" evidence="6">
    <location>
        <begin position="387"/>
        <end position="412"/>
    </location>
</feature>
<dbReference type="InterPro" id="IPR025857">
    <property type="entry name" value="MacB_PCD"/>
</dbReference>
<feature type="transmembrane region" description="Helical" evidence="6">
    <location>
        <begin position="20"/>
        <end position="42"/>
    </location>
</feature>
<evidence type="ECO:0000256" key="6">
    <source>
        <dbReference type="SAM" id="Phobius"/>
    </source>
</evidence>